<name>A0A0B6WWC4_9BACT</name>
<evidence type="ECO:0000313" key="1">
    <source>
        <dbReference type="EMBL" id="CDM64569.1"/>
    </source>
</evidence>
<evidence type="ECO:0000313" key="2">
    <source>
        <dbReference type="Proteomes" id="UP000031518"/>
    </source>
</evidence>
<gene>
    <name evidence="1" type="ORF">PYK22_00563</name>
</gene>
<reference evidence="1 2" key="2">
    <citation type="submission" date="2015-01" db="EMBL/GenBank/DDBJ databases">
        <title>Complete genome sequence of Pyrinomonas methylaliphatogenes type strain K22T.</title>
        <authorList>
            <person name="Lee K.C.Y."/>
            <person name="Power J.F."/>
            <person name="Dunfield P.F."/>
            <person name="Morgan X.C."/>
            <person name="Huttenhower C."/>
            <person name="Stott M.B."/>
        </authorList>
    </citation>
    <scope>NUCLEOTIDE SEQUENCE [LARGE SCALE GENOMIC DNA]</scope>
    <source>
        <strain evidence="1 2">K22</strain>
    </source>
</reference>
<dbReference type="AlphaFoldDB" id="A0A0B6WWC4"/>
<accession>A0A0B6WWC4</accession>
<organism evidence="1 2">
    <name type="scientific">Pyrinomonas methylaliphatogenes</name>
    <dbReference type="NCBI Taxonomy" id="454194"/>
    <lineage>
        <taxon>Bacteria</taxon>
        <taxon>Pseudomonadati</taxon>
        <taxon>Acidobacteriota</taxon>
        <taxon>Blastocatellia</taxon>
        <taxon>Blastocatellales</taxon>
        <taxon>Pyrinomonadaceae</taxon>
        <taxon>Pyrinomonas</taxon>
    </lineage>
</organism>
<evidence type="ECO:0008006" key="3">
    <source>
        <dbReference type="Google" id="ProtNLM"/>
    </source>
</evidence>
<dbReference type="InterPro" id="IPR032577">
    <property type="entry name" value="DUF4920"/>
</dbReference>
<dbReference type="STRING" id="454194.PYK22_00563"/>
<dbReference type="Pfam" id="PF16267">
    <property type="entry name" value="DUF4920"/>
    <property type="match status" value="1"/>
</dbReference>
<reference evidence="1 2" key="1">
    <citation type="submission" date="2013-12" db="EMBL/GenBank/DDBJ databases">
        <authorList>
            <person name="Stott M."/>
        </authorList>
    </citation>
    <scope>NUCLEOTIDE SEQUENCE [LARGE SCALE GENOMIC DNA]</scope>
    <source>
        <strain evidence="1 2">K22</strain>
    </source>
</reference>
<protein>
    <recommendedName>
        <fullName evidence="3">DUF4920 domain-containing protein</fullName>
    </recommendedName>
</protein>
<dbReference type="EMBL" id="CBXV010000002">
    <property type="protein sequence ID" value="CDM64569.1"/>
    <property type="molecule type" value="Genomic_DNA"/>
</dbReference>
<keyword evidence="2" id="KW-1185">Reference proteome</keyword>
<proteinExistence type="predicted"/>
<sequence>MLPKIVLARRLKRERGRKNIGIMLPKIVLAALLVSGCVFAQEAPKQSAMPKQDEASCPLPLDAEVVKRGAPLGDSPLVSLAAALREPEKFAGKRVVIEGVAARVCSREGCWMEVAPRLGATESVRVTFKDHGFSVPLNSQGMRVRAEGEFVVKKLSKEQADHYTEEGARLIRNADGTASEIGFIATGVELRRLE</sequence>
<dbReference type="Proteomes" id="UP000031518">
    <property type="component" value="Unassembled WGS sequence"/>
</dbReference>